<dbReference type="AlphaFoldDB" id="A0A6D2L8C1"/>
<accession>A0A6D2L8C1</accession>
<proteinExistence type="predicted"/>
<gene>
    <name evidence="1" type="ORF">MERR_LOCUS48084</name>
</gene>
<protein>
    <submittedName>
        <fullName evidence="1">Uncharacterized protein</fullName>
    </submittedName>
</protein>
<reference evidence="1" key="1">
    <citation type="submission" date="2020-01" db="EMBL/GenBank/DDBJ databases">
        <authorList>
            <person name="Mishra B."/>
        </authorList>
    </citation>
    <scope>NUCLEOTIDE SEQUENCE [LARGE SCALE GENOMIC DNA]</scope>
</reference>
<name>A0A6D2L8C1_9BRAS</name>
<organism evidence="1 2">
    <name type="scientific">Microthlaspi erraticum</name>
    <dbReference type="NCBI Taxonomy" id="1685480"/>
    <lineage>
        <taxon>Eukaryota</taxon>
        <taxon>Viridiplantae</taxon>
        <taxon>Streptophyta</taxon>
        <taxon>Embryophyta</taxon>
        <taxon>Tracheophyta</taxon>
        <taxon>Spermatophyta</taxon>
        <taxon>Magnoliopsida</taxon>
        <taxon>eudicotyledons</taxon>
        <taxon>Gunneridae</taxon>
        <taxon>Pentapetalae</taxon>
        <taxon>rosids</taxon>
        <taxon>malvids</taxon>
        <taxon>Brassicales</taxon>
        <taxon>Brassicaceae</taxon>
        <taxon>Coluteocarpeae</taxon>
        <taxon>Microthlaspi</taxon>
    </lineage>
</organism>
<keyword evidence="2" id="KW-1185">Reference proteome</keyword>
<evidence type="ECO:0000313" key="2">
    <source>
        <dbReference type="Proteomes" id="UP000467841"/>
    </source>
</evidence>
<sequence length="110" mass="11745">MVVHFGADCVEVAAQLGHFRVGVFLTIRRGIRASRGGASCRRLEEAAVNAAVVTGASTSEPVAARVDVTVGRVDFDGMDDGVSICAELTLQSALFWCWDHQLEVPSLNLD</sequence>
<comment type="caution">
    <text evidence="1">The sequence shown here is derived from an EMBL/GenBank/DDBJ whole genome shotgun (WGS) entry which is preliminary data.</text>
</comment>
<evidence type="ECO:0000313" key="1">
    <source>
        <dbReference type="EMBL" id="CAA7060848.1"/>
    </source>
</evidence>
<dbReference type="EMBL" id="CACVBM020001840">
    <property type="protein sequence ID" value="CAA7060848.1"/>
    <property type="molecule type" value="Genomic_DNA"/>
</dbReference>
<dbReference type="Proteomes" id="UP000467841">
    <property type="component" value="Unassembled WGS sequence"/>
</dbReference>